<evidence type="ECO:0000313" key="1">
    <source>
        <dbReference type="EMBL" id="TLE01924.1"/>
    </source>
</evidence>
<accession>A0A4U8TNI9</accession>
<dbReference type="STRING" id="425400.LS65_09025"/>
<protein>
    <submittedName>
        <fullName evidence="1">Uncharacterized protein</fullName>
    </submittedName>
</protein>
<dbReference type="Proteomes" id="UP000029707">
    <property type="component" value="Unassembled WGS sequence"/>
</dbReference>
<name>A0A4U8TNI9_9HELI</name>
<proteinExistence type="predicted"/>
<gene>
    <name evidence="1" type="ORF">LS65_005015</name>
</gene>
<comment type="caution">
    <text evidence="1">The sequence shown here is derived from an EMBL/GenBank/DDBJ whole genome shotgun (WGS) entry which is preliminary data.</text>
</comment>
<evidence type="ECO:0000313" key="2">
    <source>
        <dbReference type="Proteomes" id="UP000029707"/>
    </source>
</evidence>
<dbReference type="RefSeq" id="WP_034363556.1">
    <property type="nucleotide sequence ID" value="NZ_CAMRWY010000004.1"/>
</dbReference>
<keyword evidence="2" id="KW-1185">Reference proteome</keyword>
<reference evidence="1 2" key="1">
    <citation type="journal article" date="2014" name="Genome Announc.">
        <title>Draft genome sequences of eight enterohepatic helicobacter species isolated from both laboratory and wild rodents.</title>
        <authorList>
            <person name="Sheh A."/>
            <person name="Shen Z."/>
            <person name="Fox J.G."/>
        </authorList>
    </citation>
    <scope>NUCLEOTIDE SEQUENCE [LARGE SCALE GENOMIC DNA]</scope>
    <source>
        <strain evidence="1 2">MIT 01-6451</strain>
    </source>
</reference>
<dbReference type="EMBL" id="JRMQ02000005">
    <property type="protein sequence ID" value="TLE01924.1"/>
    <property type="molecule type" value="Genomic_DNA"/>
</dbReference>
<organism evidence="1 2">
    <name type="scientific">Helicobacter japonicus</name>
    <dbReference type="NCBI Taxonomy" id="425400"/>
    <lineage>
        <taxon>Bacteria</taxon>
        <taxon>Pseudomonadati</taxon>
        <taxon>Campylobacterota</taxon>
        <taxon>Epsilonproteobacteria</taxon>
        <taxon>Campylobacterales</taxon>
        <taxon>Helicobacteraceae</taxon>
        <taxon>Helicobacter</taxon>
    </lineage>
</organism>
<dbReference type="AlphaFoldDB" id="A0A4U8TNI9"/>
<sequence length="61" mass="7146">MKLRQRNALESELVALVLTNDVEKVKEFLQIAVCAICIAKHIRVTGEKIWKKQDLQNYLRH</sequence>